<dbReference type="PANTHER" id="PTHR34310">
    <property type="entry name" value="DUF427 DOMAIN PROTEIN (AFU_ORTHOLOGUE AFUA_3G02220)"/>
    <property type="match status" value="1"/>
</dbReference>
<name>A0A0M3N274_9ACTN</name>
<evidence type="ECO:0000313" key="2">
    <source>
        <dbReference type="EMBL" id="AKO69623.1"/>
    </source>
</evidence>
<dbReference type="InterPro" id="IPR038694">
    <property type="entry name" value="DUF427_sf"/>
</dbReference>
<dbReference type="EMBL" id="KP185121">
    <property type="protein sequence ID" value="AKO69623.1"/>
    <property type="molecule type" value="Genomic_DNA"/>
</dbReference>
<dbReference type="OrthoDB" id="285364at2"/>
<accession>A0A0M3N274</accession>
<protein>
    <recommendedName>
        <fullName evidence="1">DUF427 domain-containing protein</fullName>
    </recommendedName>
</protein>
<feature type="domain" description="DUF427" evidence="1">
    <location>
        <begin position="2"/>
        <end position="88"/>
    </location>
</feature>
<dbReference type="RefSeq" id="WP_033213698.1">
    <property type="nucleotide sequence ID" value="NZ_JNWZ01000012.1"/>
</dbReference>
<sequence length="96" mass="10781">MVRAVWNGAVLAESEHTVVVEGNHYFPPEALNREFFVPSDTTTVCSWKGTARYWTVSVGGAENPDAAWYYPEPKPEAEHVRDRVAFWRGVDVIAAD</sequence>
<dbReference type="InterPro" id="IPR007361">
    <property type="entry name" value="DUF427"/>
</dbReference>
<evidence type="ECO:0000259" key="1">
    <source>
        <dbReference type="Pfam" id="PF04248"/>
    </source>
</evidence>
<dbReference type="AlphaFoldDB" id="A0A0M3N274"/>
<proteinExistence type="predicted"/>
<dbReference type="PANTHER" id="PTHR34310:SF5">
    <property type="entry name" value="DUF427 DOMAIN PROTEIN (AFU_ORTHOLOGUE AFUA_3G02220)"/>
    <property type="match status" value="1"/>
</dbReference>
<organism evidence="2">
    <name type="scientific">Kitasatospora phosalacinea</name>
    <dbReference type="NCBI Taxonomy" id="2065"/>
    <lineage>
        <taxon>Bacteria</taxon>
        <taxon>Bacillati</taxon>
        <taxon>Actinomycetota</taxon>
        <taxon>Actinomycetes</taxon>
        <taxon>Kitasatosporales</taxon>
        <taxon>Streptomycetaceae</taxon>
        <taxon>Kitasatospora</taxon>
    </lineage>
</organism>
<dbReference type="Gene3D" id="2.170.150.40">
    <property type="entry name" value="Domain of unknown function (DUF427)"/>
    <property type="match status" value="1"/>
</dbReference>
<reference evidence="2" key="1">
    <citation type="journal article" date="2015" name="J. Antibiot.">
        <title>Conserved biosynthetic pathways for phosalacine, bialaphos and newly discovered phosphonic acid natural products.</title>
        <authorList>
            <person name="Blodgett J.A.V."/>
            <person name="Zhang J.K."/>
            <person name="Yu X."/>
            <person name="Metcalf W.W."/>
        </authorList>
    </citation>
    <scope>NUCLEOTIDE SEQUENCE</scope>
    <source>
        <strain evidence="2">NRRL B-16230</strain>
    </source>
</reference>
<dbReference type="Pfam" id="PF04248">
    <property type="entry name" value="NTP_transf_9"/>
    <property type="match status" value="1"/>
</dbReference>